<comment type="caution">
    <text evidence="4">The sequence shown here is derived from an EMBL/GenBank/DDBJ whole genome shotgun (WGS) entry which is preliminary data.</text>
</comment>
<dbReference type="Proteomes" id="UP000706039">
    <property type="component" value="Unassembled WGS sequence"/>
</dbReference>
<dbReference type="PROSITE" id="PS00455">
    <property type="entry name" value="AMP_BINDING"/>
    <property type="match status" value="1"/>
</dbReference>
<gene>
    <name evidence="4" type="ORF">K7G82_25165</name>
</gene>
<dbReference type="Pfam" id="PF13193">
    <property type="entry name" value="AMP-binding_C"/>
    <property type="match status" value="1"/>
</dbReference>
<dbReference type="PANTHER" id="PTHR24096">
    <property type="entry name" value="LONG-CHAIN-FATTY-ACID--COA LIGASE"/>
    <property type="match status" value="1"/>
</dbReference>
<dbReference type="Gene3D" id="3.30.300.30">
    <property type="match status" value="1"/>
</dbReference>
<feature type="domain" description="AMP-binding enzyme C-terminal" evidence="3">
    <location>
        <begin position="415"/>
        <end position="493"/>
    </location>
</feature>
<evidence type="ECO:0000313" key="4">
    <source>
        <dbReference type="EMBL" id="MBY8825616.1"/>
    </source>
</evidence>
<evidence type="ECO:0000259" key="3">
    <source>
        <dbReference type="Pfam" id="PF13193"/>
    </source>
</evidence>
<dbReference type="InterPro" id="IPR000873">
    <property type="entry name" value="AMP-dep_synth/lig_dom"/>
</dbReference>
<dbReference type="SUPFAM" id="SSF56801">
    <property type="entry name" value="Acetyl-CoA synthetase-like"/>
    <property type="match status" value="1"/>
</dbReference>
<accession>A0ABS7PWV0</accession>
<dbReference type="PANTHER" id="PTHR24096:SF323">
    <property type="entry name" value="BLR3536 PROTEIN"/>
    <property type="match status" value="1"/>
</dbReference>
<evidence type="ECO:0000259" key="2">
    <source>
        <dbReference type="Pfam" id="PF00501"/>
    </source>
</evidence>
<sequence length="520" mass="56791">MHPSAHARSMPLKPAIIIAESGETIDYATLDALANRSAHALRSLDLKRGDIVATLFDNGPEVFIFGLAAQRTGLYLTSISNKLSAADIGYIVRDCGARLLIASDGFRRLAKQALPDCPGVTLMTWSDRSDQEQSWQALARSQPASAIADQSPGTDMLYSSGTTGRPKGVKFPLPEGDIDHPTPLMSMGSALYGMGPGSIYLSTSPLYHAAPLRWAMTMHRLGGTVVVMERFDAERALAFIEQYRITHATFVPTHFIRMLKLPEESRTRYDPSSLQAAIHAAAPCPVPVKQAMIDWWGPILHEYYSGTEQCGITALSSSEWLVRPGSVGRAVLATLKITDEAGNEVPTGVDGNVCFADGPAFQYHNDPDKTAQAYDRNGWATLGDIGHVDKDGYLFLTDRKSFMIISGGVNIYPQEIEDCLITHPKVIDAAVIGIPDDEMGESVLAIVQPAPGTTVDAALRDELRNHVRSALGGVKTPRSFEFRMRLPREPTGKLMKRTLIDEFRANPSACDDMTGFRQFR</sequence>
<name>A0ABS7PWV0_9SPHN</name>
<dbReference type="InterPro" id="IPR025110">
    <property type="entry name" value="AMP-bd_C"/>
</dbReference>
<feature type="compositionally biased region" description="Polar residues" evidence="1">
    <location>
        <begin position="151"/>
        <end position="163"/>
    </location>
</feature>
<dbReference type="InterPro" id="IPR045851">
    <property type="entry name" value="AMP-bd_C_sf"/>
</dbReference>
<feature type="domain" description="AMP-dependent synthetase/ligase" evidence="2">
    <location>
        <begin position="6"/>
        <end position="356"/>
    </location>
</feature>
<keyword evidence="5" id="KW-1185">Reference proteome</keyword>
<feature type="region of interest" description="Disordered" evidence="1">
    <location>
        <begin position="142"/>
        <end position="165"/>
    </location>
</feature>
<evidence type="ECO:0000313" key="5">
    <source>
        <dbReference type="Proteomes" id="UP000706039"/>
    </source>
</evidence>
<dbReference type="InterPro" id="IPR042099">
    <property type="entry name" value="ANL_N_sf"/>
</dbReference>
<dbReference type="Gene3D" id="3.40.50.12780">
    <property type="entry name" value="N-terminal domain of ligase-like"/>
    <property type="match status" value="1"/>
</dbReference>
<organism evidence="4 5">
    <name type="scientific">Sphingomonas colocasiae</name>
    <dbReference type="NCBI Taxonomy" id="1848973"/>
    <lineage>
        <taxon>Bacteria</taxon>
        <taxon>Pseudomonadati</taxon>
        <taxon>Pseudomonadota</taxon>
        <taxon>Alphaproteobacteria</taxon>
        <taxon>Sphingomonadales</taxon>
        <taxon>Sphingomonadaceae</taxon>
        <taxon>Sphingomonas</taxon>
    </lineage>
</organism>
<reference evidence="4 5" key="1">
    <citation type="submission" date="2021-08" db="EMBL/GenBank/DDBJ databases">
        <authorList>
            <person name="Tuo L."/>
        </authorList>
    </citation>
    <scope>NUCLEOTIDE SEQUENCE [LARGE SCALE GENOMIC DNA]</scope>
    <source>
        <strain evidence="4 5">JCM 31229</strain>
    </source>
</reference>
<dbReference type="EMBL" id="JAINVV010000012">
    <property type="protein sequence ID" value="MBY8825616.1"/>
    <property type="molecule type" value="Genomic_DNA"/>
</dbReference>
<dbReference type="InterPro" id="IPR020845">
    <property type="entry name" value="AMP-binding_CS"/>
</dbReference>
<evidence type="ECO:0000256" key="1">
    <source>
        <dbReference type="SAM" id="MobiDB-lite"/>
    </source>
</evidence>
<protein>
    <submittedName>
        <fullName evidence="4">Acyl-CoA synthetase</fullName>
    </submittedName>
</protein>
<proteinExistence type="predicted"/>
<dbReference type="Pfam" id="PF00501">
    <property type="entry name" value="AMP-binding"/>
    <property type="match status" value="1"/>
</dbReference>